<protein>
    <submittedName>
        <fullName evidence="1">Uncharacterized protein</fullName>
    </submittedName>
</protein>
<gene>
    <name evidence="1" type="ORF">DRJ00_04915</name>
</gene>
<proteinExistence type="predicted"/>
<sequence length="65" mass="8092">MIIDYRKKMGLGKRRLRYYIFQREGLDNLLKRALWWQNMYNLHRPHREKGDLTSYEKLRSLGYTT</sequence>
<dbReference type="EMBL" id="QMPZ01000059">
    <property type="protein sequence ID" value="RLE09169.1"/>
    <property type="molecule type" value="Genomic_DNA"/>
</dbReference>
<dbReference type="AlphaFoldDB" id="A0A497E5E4"/>
<name>A0A497E5E4_UNCAE</name>
<organism evidence="1 2">
    <name type="scientific">Aerophobetes bacterium</name>
    <dbReference type="NCBI Taxonomy" id="2030807"/>
    <lineage>
        <taxon>Bacteria</taxon>
        <taxon>Candidatus Aerophobota</taxon>
    </lineage>
</organism>
<comment type="caution">
    <text evidence="1">The sequence shown here is derived from an EMBL/GenBank/DDBJ whole genome shotgun (WGS) entry which is preliminary data.</text>
</comment>
<reference evidence="1 2" key="1">
    <citation type="submission" date="2018-06" db="EMBL/GenBank/DDBJ databases">
        <title>Extensive metabolic versatility and redundancy in microbially diverse, dynamic hydrothermal sediments.</title>
        <authorList>
            <person name="Dombrowski N."/>
            <person name="Teske A."/>
            <person name="Baker B.J."/>
        </authorList>
    </citation>
    <scope>NUCLEOTIDE SEQUENCE [LARGE SCALE GENOMIC DNA]</scope>
    <source>
        <strain evidence="1">B47_G16</strain>
    </source>
</reference>
<accession>A0A497E5E4</accession>
<dbReference type="Proteomes" id="UP000279422">
    <property type="component" value="Unassembled WGS sequence"/>
</dbReference>
<evidence type="ECO:0000313" key="1">
    <source>
        <dbReference type="EMBL" id="RLE09169.1"/>
    </source>
</evidence>
<evidence type="ECO:0000313" key="2">
    <source>
        <dbReference type="Proteomes" id="UP000279422"/>
    </source>
</evidence>